<organism evidence="1">
    <name type="scientific">Rhizophora mucronata</name>
    <name type="common">Asiatic mangrove</name>
    <dbReference type="NCBI Taxonomy" id="61149"/>
    <lineage>
        <taxon>Eukaryota</taxon>
        <taxon>Viridiplantae</taxon>
        <taxon>Streptophyta</taxon>
        <taxon>Embryophyta</taxon>
        <taxon>Tracheophyta</taxon>
        <taxon>Spermatophyta</taxon>
        <taxon>Magnoliopsida</taxon>
        <taxon>eudicotyledons</taxon>
        <taxon>Gunneridae</taxon>
        <taxon>Pentapetalae</taxon>
        <taxon>rosids</taxon>
        <taxon>fabids</taxon>
        <taxon>Malpighiales</taxon>
        <taxon>Rhizophoraceae</taxon>
        <taxon>Rhizophora</taxon>
    </lineage>
</organism>
<dbReference type="EMBL" id="GGEC01079903">
    <property type="protein sequence ID" value="MBX60387.1"/>
    <property type="molecule type" value="Transcribed_RNA"/>
</dbReference>
<sequence>MRAETSIHDLWPSAHPRTTVAVRVTA</sequence>
<name>A0A2P2Q091_RHIMU</name>
<dbReference type="AlphaFoldDB" id="A0A2P2Q091"/>
<proteinExistence type="predicted"/>
<accession>A0A2P2Q091</accession>
<reference evidence="1" key="1">
    <citation type="submission" date="2018-02" db="EMBL/GenBank/DDBJ databases">
        <title>Rhizophora mucronata_Transcriptome.</title>
        <authorList>
            <person name="Meera S.P."/>
            <person name="Sreeshan A."/>
            <person name="Augustine A."/>
        </authorList>
    </citation>
    <scope>NUCLEOTIDE SEQUENCE</scope>
    <source>
        <tissue evidence="1">Leaf</tissue>
    </source>
</reference>
<evidence type="ECO:0000313" key="1">
    <source>
        <dbReference type="EMBL" id="MBX60387.1"/>
    </source>
</evidence>
<protein>
    <submittedName>
        <fullName evidence="1">Uncharacterized protein</fullName>
    </submittedName>
</protein>